<dbReference type="InterPro" id="IPR025714">
    <property type="entry name" value="Methyltranfer_dom"/>
</dbReference>
<dbReference type="PANTHER" id="PTHR13369">
    <property type="match status" value="1"/>
</dbReference>
<gene>
    <name evidence="2" type="ordered locus">Spea_2737</name>
</gene>
<dbReference type="Proteomes" id="UP000002608">
    <property type="component" value="Chromosome"/>
</dbReference>
<evidence type="ECO:0000313" key="3">
    <source>
        <dbReference type="Proteomes" id="UP000002608"/>
    </source>
</evidence>
<dbReference type="InterPro" id="IPR029063">
    <property type="entry name" value="SAM-dependent_MTases_sf"/>
</dbReference>
<dbReference type="HOGENOM" id="CLU_057688_0_0_6"/>
<sequence length="473" mass="53200">MTSTYDGARFVYGCAYCQYTLQLLTMKITPIQELTQQTMQKLNPKLKQKSRLKPSISACNAEDPAKKLKRIDSFLTQSQALWRCRSFECECLPWSEGFPNLAEAVWLLSDDSLDAIDASQQKLNEALLPALTADLDAKGIQWPLGLLAESAIGVKSCGSVIDNAKALLCAEDEPHFCAHIKGRKWQQINAFVAKLPRDNTPVLEWCAGKGHLGRLIAKAHHREVVSLEWQQSLCEAGELFAAKWQLPQTFICADAFAGQSEQLHTEQLAVALHACGDLHVKLLQHASEAGTKQLVISPCCYHLIQAKQYQPLSQIAKASALTLNRADLQLPLQQSVIANDKHKGYRLQEMAWRLGFDALQRKVRGCNEYLPVPAVKQSQLNGEFEDFCLWAAESKGLRLATDLDFQAYQVTGEQRQRLTRRIDLVAHLFRALLEQWLLLDRVCFLQEQGYQVNLSEFCSNSITPRNALIYAFK</sequence>
<dbReference type="eggNOG" id="ENOG502Z7Q4">
    <property type="taxonomic scope" value="Bacteria"/>
</dbReference>
<organism evidence="2 3">
    <name type="scientific">Shewanella pealeana (strain ATCC 700345 / ANG-SQ1)</name>
    <dbReference type="NCBI Taxonomy" id="398579"/>
    <lineage>
        <taxon>Bacteria</taxon>
        <taxon>Pseudomonadati</taxon>
        <taxon>Pseudomonadota</taxon>
        <taxon>Gammaproteobacteria</taxon>
        <taxon>Alteromonadales</taxon>
        <taxon>Shewanellaceae</taxon>
        <taxon>Shewanella</taxon>
    </lineage>
</organism>
<dbReference type="Pfam" id="PF13679">
    <property type="entry name" value="Methyltransf_32"/>
    <property type="match status" value="1"/>
</dbReference>
<protein>
    <recommendedName>
        <fullName evidence="1">Methyltransferase domain-containing protein</fullName>
    </recommendedName>
</protein>
<reference evidence="2 3" key="1">
    <citation type="submission" date="2007-10" db="EMBL/GenBank/DDBJ databases">
        <title>Complete sequence of Shewanella pealeana ATCC 700345.</title>
        <authorList>
            <consortium name="US DOE Joint Genome Institute"/>
            <person name="Copeland A."/>
            <person name="Lucas S."/>
            <person name="Lapidus A."/>
            <person name="Barry K."/>
            <person name="Glavina del Rio T."/>
            <person name="Dalin E."/>
            <person name="Tice H."/>
            <person name="Pitluck S."/>
            <person name="Chertkov O."/>
            <person name="Brettin T."/>
            <person name="Bruce D."/>
            <person name="Detter J.C."/>
            <person name="Han C."/>
            <person name="Schmutz J."/>
            <person name="Larimer F."/>
            <person name="Land M."/>
            <person name="Hauser L."/>
            <person name="Kyrpides N."/>
            <person name="Kim E."/>
            <person name="Zhao J.-S.Z."/>
            <person name="Manno D."/>
            <person name="Hawari J."/>
            <person name="Richardson P."/>
        </authorList>
    </citation>
    <scope>NUCLEOTIDE SEQUENCE [LARGE SCALE GENOMIC DNA]</scope>
    <source>
        <strain evidence="3">ATCC 700345 / ANG-SQ1</strain>
    </source>
</reference>
<dbReference type="EMBL" id="CP000851">
    <property type="protein sequence ID" value="ABV88057.1"/>
    <property type="molecule type" value="Genomic_DNA"/>
</dbReference>
<dbReference type="CDD" id="cd02440">
    <property type="entry name" value="AdoMet_MTases"/>
    <property type="match status" value="1"/>
</dbReference>
<dbReference type="KEGG" id="spl:Spea_2737"/>
<dbReference type="Gene3D" id="3.40.50.150">
    <property type="entry name" value="Vaccinia Virus protein VP39"/>
    <property type="match status" value="1"/>
</dbReference>
<name>A8H670_SHEPA</name>
<dbReference type="RefSeq" id="WP_012155963.1">
    <property type="nucleotide sequence ID" value="NC_009901.1"/>
</dbReference>
<dbReference type="AlphaFoldDB" id="A8H670"/>
<proteinExistence type="predicted"/>
<evidence type="ECO:0000259" key="1">
    <source>
        <dbReference type="Pfam" id="PF13679"/>
    </source>
</evidence>
<dbReference type="PANTHER" id="PTHR13369:SF0">
    <property type="entry name" value="GLUTATHIONE S-TRANSFERASE C-TERMINAL DOMAIN-CONTAINING PROTEIN"/>
    <property type="match status" value="1"/>
</dbReference>
<keyword evidence="3" id="KW-1185">Reference proteome</keyword>
<feature type="domain" description="Methyltransferase" evidence="1">
    <location>
        <begin position="187"/>
        <end position="306"/>
    </location>
</feature>
<accession>A8H670</accession>
<dbReference type="SUPFAM" id="SSF53335">
    <property type="entry name" value="S-adenosyl-L-methionine-dependent methyltransferases"/>
    <property type="match status" value="1"/>
</dbReference>
<evidence type="ECO:0000313" key="2">
    <source>
        <dbReference type="EMBL" id="ABV88057.1"/>
    </source>
</evidence>
<dbReference type="STRING" id="398579.Spea_2737"/>